<organism evidence="2 3">
    <name type="scientific">Scleroderma citrinum Foug A</name>
    <dbReference type="NCBI Taxonomy" id="1036808"/>
    <lineage>
        <taxon>Eukaryota</taxon>
        <taxon>Fungi</taxon>
        <taxon>Dikarya</taxon>
        <taxon>Basidiomycota</taxon>
        <taxon>Agaricomycotina</taxon>
        <taxon>Agaricomycetes</taxon>
        <taxon>Agaricomycetidae</taxon>
        <taxon>Boletales</taxon>
        <taxon>Sclerodermatineae</taxon>
        <taxon>Sclerodermataceae</taxon>
        <taxon>Scleroderma</taxon>
    </lineage>
</organism>
<gene>
    <name evidence="2" type="ORF">SCLCIDRAFT_891733</name>
</gene>
<keyword evidence="1" id="KW-0812">Transmembrane</keyword>
<dbReference type="HOGENOM" id="CLU_101084_1_0_1"/>
<evidence type="ECO:0008006" key="4">
    <source>
        <dbReference type="Google" id="ProtNLM"/>
    </source>
</evidence>
<dbReference type="AlphaFoldDB" id="A0A0C3ELE3"/>
<reference evidence="2 3" key="1">
    <citation type="submission" date="2014-04" db="EMBL/GenBank/DDBJ databases">
        <authorList>
            <consortium name="DOE Joint Genome Institute"/>
            <person name="Kuo A."/>
            <person name="Kohler A."/>
            <person name="Nagy L.G."/>
            <person name="Floudas D."/>
            <person name="Copeland A."/>
            <person name="Barry K.W."/>
            <person name="Cichocki N."/>
            <person name="Veneault-Fourrey C."/>
            <person name="LaButti K."/>
            <person name="Lindquist E.A."/>
            <person name="Lipzen A."/>
            <person name="Lundell T."/>
            <person name="Morin E."/>
            <person name="Murat C."/>
            <person name="Sun H."/>
            <person name="Tunlid A."/>
            <person name="Henrissat B."/>
            <person name="Grigoriev I.V."/>
            <person name="Hibbett D.S."/>
            <person name="Martin F."/>
            <person name="Nordberg H.P."/>
            <person name="Cantor M.N."/>
            <person name="Hua S.X."/>
        </authorList>
    </citation>
    <scope>NUCLEOTIDE SEQUENCE [LARGE SCALE GENOMIC DNA]</scope>
    <source>
        <strain evidence="2 3">Foug A</strain>
    </source>
</reference>
<keyword evidence="1" id="KW-0472">Membrane</keyword>
<protein>
    <recommendedName>
        <fullName evidence="4">HIG1 domain-containing protein</fullName>
    </recommendedName>
</protein>
<evidence type="ECO:0000256" key="1">
    <source>
        <dbReference type="SAM" id="Phobius"/>
    </source>
</evidence>
<reference evidence="3" key="2">
    <citation type="submission" date="2015-01" db="EMBL/GenBank/DDBJ databases">
        <title>Evolutionary Origins and Diversification of the Mycorrhizal Mutualists.</title>
        <authorList>
            <consortium name="DOE Joint Genome Institute"/>
            <consortium name="Mycorrhizal Genomics Consortium"/>
            <person name="Kohler A."/>
            <person name="Kuo A."/>
            <person name="Nagy L.G."/>
            <person name="Floudas D."/>
            <person name="Copeland A."/>
            <person name="Barry K.W."/>
            <person name="Cichocki N."/>
            <person name="Veneault-Fourrey C."/>
            <person name="LaButti K."/>
            <person name="Lindquist E.A."/>
            <person name="Lipzen A."/>
            <person name="Lundell T."/>
            <person name="Morin E."/>
            <person name="Murat C."/>
            <person name="Riley R."/>
            <person name="Ohm R."/>
            <person name="Sun H."/>
            <person name="Tunlid A."/>
            <person name="Henrissat B."/>
            <person name="Grigoriev I.V."/>
            <person name="Hibbett D.S."/>
            <person name="Martin F."/>
        </authorList>
    </citation>
    <scope>NUCLEOTIDE SEQUENCE [LARGE SCALE GENOMIC DNA]</scope>
    <source>
        <strain evidence="3">Foug A</strain>
    </source>
</reference>
<evidence type="ECO:0000313" key="2">
    <source>
        <dbReference type="EMBL" id="KIM68711.1"/>
    </source>
</evidence>
<proteinExistence type="predicted"/>
<keyword evidence="1" id="KW-1133">Transmembrane helix</keyword>
<dbReference type="InParanoid" id="A0A0C3ELE3"/>
<keyword evidence="3" id="KW-1185">Reference proteome</keyword>
<sequence>MSQSARRLEGEADQAYAIQVAAGTRAAVGYGAFGLGAVTLAHYTWPFFRHQTLPFKAFLVSVSAIFGLVIGADDALICHEADRRRSENAIRRQASLDLSRKGMVPTETAIAKWRAERMQEGTKAGGTSQA</sequence>
<feature type="transmembrane region" description="Helical" evidence="1">
    <location>
        <begin position="57"/>
        <end position="77"/>
    </location>
</feature>
<dbReference type="EMBL" id="KN822008">
    <property type="protein sequence ID" value="KIM68711.1"/>
    <property type="molecule type" value="Genomic_DNA"/>
</dbReference>
<evidence type="ECO:0000313" key="3">
    <source>
        <dbReference type="Proteomes" id="UP000053989"/>
    </source>
</evidence>
<feature type="transmembrane region" description="Helical" evidence="1">
    <location>
        <begin position="27"/>
        <end position="45"/>
    </location>
</feature>
<dbReference type="OrthoDB" id="3356019at2759"/>
<dbReference type="Proteomes" id="UP000053989">
    <property type="component" value="Unassembled WGS sequence"/>
</dbReference>
<accession>A0A0C3ELE3</accession>
<name>A0A0C3ELE3_9AGAM</name>